<evidence type="ECO:0000313" key="1">
    <source>
        <dbReference type="EMBL" id="RDW86941.1"/>
    </source>
</evidence>
<comment type="caution">
    <text evidence="1">The sequence shown here is derived from an EMBL/GenBank/DDBJ whole genome shotgun (WGS) entry which is preliminary data.</text>
</comment>
<dbReference type="SUPFAM" id="SSF53167">
    <property type="entry name" value="Purine and uridine phosphorylases"/>
    <property type="match status" value="1"/>
</dbReference>
<proteinExistence type="predicted"/>
<evidence type="ECO:0000313" key="2">
    <source>
        <dbReference type="Proteomes" id="UP000256690"/>
    </source>
</evidence>
<dbReference type="GO" id="GO:0003824">
    <property type="term" value="F:catalytic activity"/>
    <property type="evidence" value="ECO:0007669"/>
    <property type="project" value="InterPro"/>
</dbReference>
<protein>
    <submittedName>
        <fullName evidence="1">Uncharacterized protein</fullName>
    </submittedName>
</protein>
<dbReference type="Gene3D" id="3.40.50.1580">
    <property type="entry name" value="Nucleoside phosphorylase domain"/>
    <property type="match status" value="1"/>
</dbReference>
<gene>
    <name evidence="1" type="ORF">DSM5745_03583</name>
</gene>
<dbReference type="AlphaFoldDB" id="A0A3D8SL79"/>
<dbReference type="PANTHER" id="PTHR46082">
    <property type="entry name" value="ATP/GTP-BINDING PROTEIN-RELATED"/>
    <property type="match status" value="1"/>
</dbReference>
<keyword evidence="2" id="KW-1185">Reference proteome</keyword>
<dbReference type="RefSeq" id="XP_026606465.1">
    <property type="nucleotide sequence ID" value="XM_026745599.1"/>
</dbReference>
<dbReference type="InterPro" id="IPR053137">
    <property type="entry name" value="NLR-like"/>
</dbReference>
<dbReference type="InterPro" id="IPR035994">
    <property type="entry name" value="Nucleoside_phosphorylase_sf"/>
</dbReference>
<reference evidence="1 2" key="1">
    <citation type="journal article" date="2018" name="IMA Fungus">
        <title>IMA Genome-F 9: Draft genome sequence of Annulohypoxylon stygium, Aspergillus mulundensis, Berkeleyomyces basicola (syn. Thielaviopsis basicola), Ceratocystis smalleyi, two Cercospora beticola strains, Coleophoma cylindrospora, Fusarium fracticaudum, Phialophora cf. hyalina, and Morchella septimelata.</title>
        <authorList>
            <person name="Wingfield B.D."/>
            <person name="Bills G.F."/>
            <person name="Dong Y."/>
            <person name="Huang W."/>
            <person name="Nel W.J."/>
            <person name="Swalarsk-Parry B.S."/>
            <person name="Vaghefi N."/>
            <person name="Wilken P.M."/>
            <person name="An Z."/>
            <person name="de Beer Z.W."/>
            <person name="De Vos L."/>
            <person name="Chen L."/>
            <person name="Duong T.A."/>
            <person name="Gao Y."/>
            <person name="Hammerbacher A."/>
            <person name="Kikkert J.R."/>
            <person name="Li Y."/>
            <person name="Li H."/>
            <person name="Li K."/>
            <person name="Li Q."/>
            <person name="Liu X."/>
            <person name="Ma X."/>
            <person name="Naidoo K."/>
            <person name="Pethybridge S.J."/>
            <person name="Sun J."/>
            <person name="Steenkamp E.T."/>
            <person name="van der Nest M.A."/>
            <person name="van Wyk S."/>
            <person name="Wingfield M.J."/>
            <person name="Xiong C."/>
            <person name="Yue Q."/>
            <person name="Zhang X."/>
        </authorList>
    </citation>
    <scope>NUCLEOTIDE SEQUENCE [LARGE SCALE GENOMIC DNA]</scope>
    <source>
        <strain evidence="1 2">DSM 5745</strain>
    </source>
</reference>
<dbReference type="GeneID" id="38113953"/>
<name>A0A3D8SL79_9EURO</name>
<sequence>MCSFPYHAYTVGWICALPIELAAAEKLLDEKHPSPPHDAGDSTIYTLGRIHAHNVVIAALPAGRMGLSPAAVVAQRMQTRFPCIRFSLLVGVGGAVPGPSGTVHDIRLGDVVVSQPANGHGGVVQYDFGKYLPSGFKRTGFLNSPPDVLLHALTKLMARQLAGGVDLSVHLDRFAHLPAFSRSRAGPDLLFQSGYQHVGGSTCDGCNTEYLVERKERGAEPVIHCGAIASGNQVVRDAVTRDAISAELGGVLCFEMEAAGMISSCPCLVIRGMCDYADSHKNKSWQPYAAAAAAAASKEILSYIPEDDVARDDRVGEAQHDLLPAGSTPVFLHTVPDMQLTVSVGTWNAECIGRIENTIQGDTWTTHTLTSLANKLKDTHSVFWFSAKTPQSFQDGFSIAADAISRVDHAASGRGHWDSVSRLQHWLSDPAHGRWLVFVDDLPDALQLSSIRKLFPQRPLGGLVISTSLAVCEALDGITYRLDPTLPPDEGLDVFSSVYGDASSEVLVAARGIVQAVNFHPLGILLSASYLRAYSNVSAEKYRQTLEKMSSQTGQQNDLPPEIALPLSMHLDALANTPSGYTLAVLSLLDTDRIEDKFLNALQTLEENTGPCAQWLSALTSPNLRQRIKTLQSLFLIEGKRDVNGAFYEVPRYVTQYILQNLHLDHATFHLAAETAYTLLDSLAAPSRIDKLDILDEAIPPIERHYPALAQHICSLRMGINREPEPESIGRFQNLGILIALYHLRKAARRGLDVCTTRSLRGWLTKNRTLSDEDLELIEPSLVDEVPPCTLAISHAKTSAYQCDAEAKLAGPVSSVLWTNVEGLLVVSAMSRAWFTIKDGVLDAARAAQNRGYAREHAEEIEDAVDKAAHEAVMAVVGVEVREYVRAARATSSTSSFGSGSGVGSASPSRHALKHIVRLVPGSPDESFCAEIREYSDDELATIVSDAMSHDIFGLTRLAGAAWASVLEKDGHRISTVVQSLVQQATNMEGLTKTARFTIEQLARGAVRVYVREIGDAIWEGVRCAGTWIAIMVRQALSLAMLKRIQAGRGQGPDSVKAMVAGSAEMLRQGVSAIPGEYLKNWEWRALRTVVVLRHRAVMEILQLLNHNEGGSYDNIGALEGFDEYI</sequence>
<accession>A0A3D8SL79</accession>
<dbReference type="OrthoDB" id="1577640at2759"/>
<organism evidence="1 2">
    <name type="scientific">Aspergillus mulundensis</name>
    <dbReference type="NCBI Taxonomy" id="1810919"/>
    <lineage>
        <taxon>Eukaryota</taxon>
        <taxon>Fungi</taxon>
        <taxon>Dikarya</taxon>
        <taxon>Ascomycota</taxon>
        <taxon>Pezizomycotina</taxon>
        <taxon>Eurotiomycetes</taxon>
        <taxon>Eurotiomycetidae</taxon>
        <taxon>Eurotiales</taxon>
        <taxon>Aspergillaceae</taxon>
        <taxon>Aspergillus</taxon>
        <taxon>Aspergillus subgen. Nidulantes</taxon>
    </lineage>
</organism>
<dbReference type="Proteomes" id="UP000256690">
    <property type="component" value="Unassembled WGS sequence"/>
</dbReference>
<dbReference type="EMBL" id="PVWQ01000003">
    <property type="protein sequence ID" value="RDW86941.1"/>
    <property type="molecule type" value="Genomic_DNA"/>
</dbReference>
<dbReference type="GO" id="GO:0009116">
    <property type="term" value="P:nucleoside metabolic process"/>
    <property type="evidence" value="ECO:0007669"/>
    <property type="project" value="InterPro"/>
</dbReference>
<dbReference type="PANTHER" id="PTHR46082:SF11">
    <property type="entry name" value="AAA+ ATPASE DOMAIN-CONTAINING PROTEIN-RELATED"/>
    <property type="match status" value="1"/>
</dbReference>
<dbReference type="STRING" id="1810919.A0A3D8SL79"/>